<dbReference type="AlphaFoldDB" id="A5DJ44"/>
<keyword evidence="2" id="KW-1185">Reference proteome</keyword>
<reference evidence="1 2" key="1">
    <citation type="journal article" date="2009" name="Nature">
        <title>Evolution of pathogenicity and sexual reproduction in eight Candida genomes.</title>
        <authorList>
            <person name="Butler G."/>
            <person name="Rasmussen M.D."/>
            <person name="Lin M.F."/>
            <person name="Santos M.A."/>
            <person name="Sakthikumar S."/>
            <person name="Munro C.A."/>
            <person name="Rheinbay E."/>
            <person name="Grabherr M."/>
            <person name="Forche A."/>
            <person name="Reedy J.L."/>
            <person name="Agrafioti I."/>
            <person name="Arnaud M.B."/>
            <person name="Bates S."/>
            <person name="Brown A.J."/>
            <person name="Brunke S."/>
            <person name="Costanzo M.C."/>
            <person name="Fitzpatrick D.A."/>
            <person name="de Groot P.W."/>
            <person name="Harris D."/>
            <person name="Hoyer L.L."/>
            <person name="Hube B."/>
            <person name="Klis F.M."/>
            <person name="Kodira C."/>
            <person name="Lennard N."/>
            <person name="Logue M.E."/>
            <person name="Martin R."/>
            <person name="Neiman A.M."/>
            <person name="Nikolaou E."/>
            <person name="Quail M.A."/>
            <person name="Quinn J."/>
            <person name="Santos M.C."/>
            <person name="Schmitzberger F.F."/>
            <person name="Sherlock G."/>
            <person name="Shah P."/>
            <person name="Silverstein K.A."/>
            <person name="Skrzypek M.S."/>
            <person name="Soll D."/>
            <person name="Staggs R."/>
            <person name="Stansfield I."/>
            <person name="Stumpf M.P."/>
            <person name="Sudbery P.E."/>
            <person name="Srikantha T."/>
            <person name="Zeng Q."/>
            <person name="Berman J."/>
            <person name="Berriman M."/>
            <person name="Heitman J."/>
            <person name="Gow N.A."/>
            <person name="Lorenz M.C."/>
            <person name="Birren B.W."/>
            <person name="Kellis M."/>
            <person name="Cuomo C.A."/>
        </authorList>
    </citation>
    <scope>NUCLEOTIDE SEQUENCE [LARGE SCALE GENOMIC DNA]</scope>
    <source>
        <strain evidence="2">ATCC 6260 / CBS 566 / DSM 6381 / JCM 1539 / NBRC 10279 / NRRL Y-324</strain>
    </source>
</reference>
<sequence>MFSTIVAIARSLQFDQRVRSQLTKYDLSWIQFRRCFWLVLQMMNMELAHLYYSPLYFQDSDFEVKLPQQAITNSAMLNQVCSALASLAPVIHKLYKLIDMSMVRKYCSHHQLVAEIREFETLISRELGTFESYFTPYSKNSAKPIKFRFLTMSKCFLMVLYYALYVGSETRGDNILGFNYLRKLVLIAYGELPFLQKGFIDSCSRFFGPSREYFFRPLLIACNSMQLLTGVLRLRARCTLKKLDRLKCAKNKPLLEAGLKSIIENIILMETKMIEFDEQLGKVSNCGYLKERQYNYGTLLMCQESMYENCDELVAKAMLPFSEEELNELSGLISGSAKKFEAIETFQKSLTTKKSASINPTAELTGVERQIHLIMERLQRDKMWSLVNLIKNYYHDETFRQKFDAGHANNNLGDLFYGQDDILNYFAADGSLDFLEYRKDSFV</sequence>
<dbReference type="GeneID" id="5125838"/>
<evidence type="ECO:0000313" key="2">
    <source>
        <dbReference type="Proteomes" id="UP000001997"/>
    </source>
</evidence>
<evidence type="ECO:0000313" key="1">
    <source>
        <dbReference type="EMBL" id="EDK39197.2"/>
    </source>
</evidence>
<dbReference type="Proteomes" id="UP000001997">
    <property type="component" value="Unassembled WGS sequence"/>
</dbReference>
<dbReference type="STRING" id="294746.A5DJ44"/>
<dbReference type="HOGENOM" id="CLU_618354_0_0_1"/>
<accession>A5DJ44</accession>
<dbReference type="InParanoid" id="A5DJ44"/>
<protein>
    <recommendedName>
        <fullName evidence="3">Transcription factor domain-containing protein</fullName>
    </recommendedName>
</protein>
<proteinExistence type="predicted"/>
<evidence type="ECO:0008006" key="3">
    <source>
        <dbReference type="Google" id="ProtNLM"/>
    </source>
</evidence>
<dbReference type="EMBL" id="CH408158">
    <property type="protein sequence ID" value="EDK39197.2"/>
    <property type="molecule type" value="Genomic_DNA"/>
</dbReference>
<dbReference type="OrthoDB" id="10391981at2759"/>
<gene>
    <name evidence="1" type="ORF">PGUG_03295</name>
</gene>
<dbReference type="VEuPathDB" id="FungiDB:PGUG_03295"/>
<dbReference type="RefSeq" id="XP_001483914.2">
    <property type="nucleotide sequence ID" value="XM_001483864.1"/>
</dbReference>
<name>A5DJ44_PICGU</name>
<dbReference type="KEGG" id="pgu:PGUG_03295"/>
<dbReference type="CDD" id="cd12148">
    <property type="entry name" value="fungal_TF_MHR"/>
    <property type="match status" value="1"/>
</dbReference>
<organism evidence="1 2">
    <name type="scientific">Meyerozyma guilliermondii (strain ATCC 6260 / CBS 566 / DSM 6381 / JCM 1539 / NBRC 10279 / NRRL Y-324)</name>
    <name type="common">Yeast</name>
    <name type="synonym">Candida guilliermondii</name>
    <dbReference type="NCBI Taxonomy" id="294746"/>
    <lineage>
        <taxon>Eukaryota</taxon>
        <taxon>Fungi</taxon>
        <taxon>Dikarya</taxon>
        <taxon>Ascomycota</taxon>
        <taxon>Saccharomycotina</taxon>
        <taxon>Pichiomycetes</taxon>
        <taxon>Debaryomycetaceae</taxon>
        <taxon>Meyerozyma</taxon>
    </lineage>
</organism>